<dbReference type="Proteomes" id="UP000040576">
    <property type="component" value="Unassembled WGS sequence"/>
</dbReference>
<dbReference type="RefSeq" id="WP_034768319.1">
    <property type="nucleotide sequence ID" value="NZ_CCRF01000028.1"/>
</dbReference>
<evidence type="ECO:0000313" key="1">
    <source>
        <dbReference type="EMBL" id="CEE00631.1"/>
    </source>
</evidence>
<name>A0A090IRD5_9BACI</name>
<dbReference type="GeneID" id="92959931"/>
<dbReference type="EMBL" id="CCRF01000028">
    <property type="protein sequence ID" value="CEE00631.1"/>
    <property type="molecule type" value="Genomic_DNA"/>
</dbReference>
<evidence type="ECO:0000313" key="2">
    <source>
        <dbReference type="Proteomes" id="UP000040576"/>
    </source>
</evidence>
<protein>
    <submittedName>
        <fullName evidence="1">Uncharacterized protein</fullName>
    </submittedName>
</protein>
<accession>A0A090IRD5</accession>
<sequence length="133" mass="15686">MVNFEKTQDFITEEMVEKFFQLNKQAKEIDKELSRLKKAFNQYFDLTVGENQKGVLTFESFELQRQIRVAEKFREEETVKKLEEMNLTDCIKVVKQVDEEKVKAAVTLGILPAEILTDYKDRKHIPVIAVKER</sequence>
<keyword evidence="2" id="KW-1185">Reference proteome</keyword>
<gene>
    <name evidence="1" type="ORF">BT1A1_0780</name>
</gene>
<dbReference type="AlphaFoldDB" id="A0A090IRD5"/>
<organism evidence="1 2">
    <name type="scientific">Caldibacillus thermoamylovorans</name>
    <dbReference type="NCBI Taxonomy" id="35841"/>
    <lineage>
        <taxon>Bacteria</taxon>
        <taxon>Bacillati</taxon>
        <taxon>Bacillota</taxon>
        <taxon>Bacilli</taxon>
        <taxon>Bacillales</taxon>
        <taxon>Bacillaceae</taxon>
        <taxon>Caldibacillus</taxon>
    </lineage>
</organism>
<reference evidence="1 2" key="1">
    <citation type="submission" date="2014-07" db="EMBL/GenBank/DDBJ databases">
        <authorList>
            <person name="Wibberg Daniel"/>
        </authorList>
    </citation>
    <scope>NUCLEOTIDE SEQUENCE [LARGE SCALE GENOMIC DNA]</scope>
</reference>
<proteinExistence type="predicted"/>